<evidence type="ECO:0000259" key="1">
    <source>
        <dbReference type="Pfam" id="PF12697"/>
    </source>
</evidence>
<dbReference type="AlphaFoldDB" id="A0A931H8K6"/>
<dbReference type="Proteomes" id="UP000651050">
    <property type="component" value="Unassembled WGS sequence"/>
</dbReference>
<dbReference type="RefSeq" id="WP_196988258.1">
    <property type="nucleotide sequence ID" value="NZ_JADWYS010000001.1"/>
</dbReference>
<sequence>MTLHALRPPSPAPRIVALHCSAGGPAQWDAYRTLGDPAACWATPALQGYDAGATWRTGTPATLRGEAERVGALLAGTGGQVDLVGHSYGGAVALHVAMAWPARVRSVTVYEPVLFHLLQRDPYSRGLAAEVKAVADDIAQELRAHASERAGERFVDYWSGRGTWARLGEGQRAAIARRMPKVSAEFGALFAATSHYRELDIPGLTVRLVTGTASPAPVRRVMELLHYLLPRATLREVPGAGHMAPVQNPKLLAPLLLPAHRPAAEWPAAGPQK</sequence>
<name>A0A931H8K6_9BURK</name>
<dbReference type="PANTHER" id="PTHR43798:SF33">
    <property type="entry name" value="HYDROLASE, PUTATIVE (AFU_ORTHOLOGUE AFUA_2G14860)-RELATED"/>
    <property type="match status" value="1"/>
</dbReference>
<keyword evidence="3" id="KW-1185">Reference proteome</keyword>
<dbReference type="GO" id="GO:0016787">
    <property type="term" value="F:hydrolase activity"/>
    <property type="evidence" value="ECO:0007669"/>
    <property type="project" value="UniProtKB-KW"/>
</dbReference>
<dbReference type="GO" id="GO:0016020">
    <property type="term" value="C:membrane"/>
    <property type="evidence" value="ECO:0007669"/>
    <property type="project" value="TreeGrafter"/>
</dbReference>
<dbReference type="PANTHER" id="PTHR43798">
    <property type="entry name" value="MONOACYLGLYCEROL LIPASE"/>
    <property type="match status" value="1"/>
</dbReference>
<dbReference type="EMBL" id="JADWYS010000001">
    <property type="protein sequence ID" value="MBG9390523.1"/>
    <property type="molecule type" value="Genomic_DNA"/>
</dbReference>
<dbReference type="Pfam" id="PF12697">
    <property type="entry name" value="Abhydrolase_6"/>
    <property type="match status" value="1"/>
</dbReference>
<gene>
    <name evidence="2" type="ORF">I5803_21005</name>
</gene>
<accession>A0A931H8K6</accession>
<reference evidence="2" key="1">
    <citation type="submission" date="2020-11" db="EMBL/GenBank/DDBJ databases">
        <title>Bacterial whole genome sequence for Caenimonas sp. DR4.4.</title>
        <authorList>
            <person name="Le V."/>
            <person name="Ko S.-R."/>
            <person name="Ahn C.-Y."/>
            <person name="Oh H.-M."/>
        </authorList>
    </citation>
    <scope>NUCLEOTIDE SEQUENCE</scope>
    <source>
        <strain evidence="2">DR4.4</strain>
    </source>
</reference>
<evidence type="ECO:0000313" key="3">
    <source>
        <dbReference type="Proteomes" id="UP000651050"/>
    </source>
</evidence>
<dbReference type="InterPro" id="IPR000073">
    <property type="entry name" value="AB_hydrolase_1"/>
</dbReference>
<protein>
    <submittedName>
        <fullName evidence="2">Alpha/beta hydrolase</fullName>
    </submittedName>
</protein>
<dbReference type="SUPFAM" id="SSF53474">
    <property type="entry name" value="alpha/beta-Hydrolases"/>
    <property type="match status" value="1"/>
</dbReference>
<feature type="domain" description="AB hydrolase-1" evidence="1">
    <location>
        <begin position="15"/>
        <end position="253"/>
    </location>
</feature>
<organism evidence="2 3">
    <name type="scientific">Caenimonas aquaedulcis</name>
    <dbReference type="NCBI Taxonomy" id="2793270"/>
    <lineage>
        <taxon>Bacteria</taxon>
        <taxon>Pseudomonadati</taxon>
        <taxon>Pseudomonadota</taxon>
        <taxon>Betaproteobacteria</taxon>
        <taxon>Burkholderiales</taxon>
        <taxon>Comamonadaceae</taxon>
        <taxon>Caenimonas</taxon>
    </lineage>
</organism>
<proteinExistence type="predicted"/>
<keyword evidence="2" id="KW-0378">Hydrolase</keyword>
<dbReference type="Gene3D" id="3.40.50.1820">
    <property type="entry name" value="alpha/beta hydrolase"/>
    <property type="match status" value="1"/>
</dbReference>
<comment type="caution">
    <text evidence="2">The sequence shown here is derived from an EMBL/GenBank/DDBJ whole genome shotgun (WGS) entry which is preliminary data.</text>
</comment>
<dbReference type="InterPro" id="IPR029058">
    <property type="entry name" value="AB_hydrolase_fold"/>
</dbReference>
<evidence type="ECO:0000313" key="2">
    <source>
        <dbReference type="EMBL" id="MBG9390523.1"/>
    </source>
</evidence>
<dbReference type="InterPro" id="IPR050266">
    <property type="entry name" value="AB_hydrolase_sf"/>
</dbReference>